<dbReference type="Gene3D" id="3.30.565.10">
    <property type="entry name" value="Histidine kinase-like ATPase, C-terminal domain"/>
    <property type="match status" value="1"/>
</dbReference>
<dbReference type="PANTHER" id="PTHR35526:SF3">
    <property type="entry name" value="ANTI-SIGMA-F FACTOR RSBW"/>
    <property type="match status" value="1"/>
</dbReference>
<dbReference type="InterPro" id="IPR036890">
    <property type="entry name" value="HATPase_C_sf"/>
</dbReference>
<gene>
    <name evidence="2" type="ORF">MLIT_52890</name>
</gene>
<dbReference type="CDD" id="cd07043">
    <property type="entry name" value="STAS_anti-anti-sigma_factors"/>
    <property type="match status" value="1"/>
</dbReference>
<evidence type="ECO:0000313" key="2">
    <source>
        <dbReference type="EMBL" id="BBY19697.1"/>
    </source>
</evidence>
<dbReference type="InterPro" id="IPR002645">
    <property type="entry name" value="STAS_dom"/>
</dbReference>
<organism evidence="2 3">
    <name type="scientific">Mycolicibacterium litorale</name>
    <dbReference type="NCBI Taxonomy" id="758802"/>
    <lineage>
        <taxon>Bacteria</taxon>
        <taxon>Bacillati</taxon>
        <taxon>Actinomycetota</taxon>
        <taxon>Actinomycetes</taxon>
        <taxon>Mycobacteriales</taxon>
        <taxon>Mycobacteriaceae</taxon>
        <taxon>Mycolicibacterium</taxon>
    </lineage>
</organism>
<name>A0AAD1IPJ3_9MYCO</name>
<accession>A0AAD1IPJ3</accession>
<dbReference type="PROSITE" id="PS50801">
    <property type="entry name" value="STAS"/>
    <property type="match status" value="1"/>
</dbReference>
<dbReference type="Pfam" id="PF01740">
    <property type="entry name" value="STAS"/>
    <property type="match status" value="1"/>
</dbReference>
<dbReference type="SUPFAM" id="SSF52091">
    <property type="entry name" value="SpoIIaa-like"/>
    <property type="match status" value="1"/>
</dbReference>
<dbReference type="Gene3D" id="3.30.750.24">
    <property type="entry name" value="STAS domain"/>
    <property type="match status" value="1"/>
</dbReference>
<dbReference type="EMBL" id="AP022586">
    <property type="protein sequence ID" value="BBY19697.1"/>
    <property type="molecule type" value="Genomic_DNA"/>
</dbReference>
<reference evidence="2 3" key="1">
    <citation type="journal article" date="2019" name="Emerg. Microbes Infect.">
        <title>Comprehensive subspecies identification of 175 nontuberculous mycobacteria species based on 7547 genomic profiles.</title>
        <authorList>
            <person name="Matsumoto Y."/>
            <person name="Kinjo T."/>
            <person name="Motooka D."/>
            <person name="Nabeya D."/>
            <person name="Jung N."/>
            <person name="Uechi K."/>
            <person name="Horii T."/>
            <person name="Iida T."/>
            <person name="Fujita J."/>
            <person name="Nakamura S."/>
        </authorList>
    </citation>
    <scope>NUCLEOTIDE SEQUENCE [LARGE SCALE GENOMIC DNA]</scope>
    <source>
        <strain evidence="2 3">JCM 17423</strain>
    </source>
</reference>
<protein>
    <submittedName>
        <fullName evidence="2">Sulfate transporter</fullName>
    </submittedName>
</protein>
<keyword evidence="3" id="KW-1185">Reference proteome</keyword>
<evidence type="ECO:0000313" key="3">
    <source>
        <dbReference type="Proteomes" id="UP000466607"/>
    </source>
</evidence>
<feature type="domain" description="STAS" evidence="1">
    <location>
        <begin position="8"/>
        <end position="118"/>
    </location>
</feature>
<sequence>MRADDTGLTFAATVVGDPAVLTIRGTLDSRTYRTLRDRVIKAALESPAAVVVDVTGLDVPAESAWAVFTSARWHVARWPEVPILLVCEHDSGRSAIKRNGIARYVPLYPTVDDALAALSAAEPPRYRHRARADLSAETASLIQSRRLVEQWLTAWSQSAMIPVAKVVATAFIENALQHTESRPSLRLETDGTTVTVAVEDASHAPANVRERVDAVEVTSGLKIVAALCRTWGNAPTSTGKAVWALLGPENRL</sequence>
<evidence type="ECO:0000259" key="1">
    <source>
        <dbReference type="PROSITE" id="PS50801"/>
    </source>
</evidence>
<dbReference type="InterPro" id="IPR036513">
    <property type="entry name" value="STAS_dom_sf"/>
</dbReference>
<dbReference type="PANTHER" id="PTHR35526">
    <property type="entry name" value="ANTI-SIGMA-F FACTOR RSBW-RELATED"/>
    <property type="match status" value="1"/>
</dbReference>
<dbReference type="InterPro" id="IPR050267">
    <property type="entry name" value="Anti-sigma-factor_SerPK"/>
</dbReference>
<dbReference type="Proteomes" id="UP000466607">
    <property type="component" value="Chromosome"/>
</dbReference>
<proteinExistence type="predicted"/>
<dbReference type="RefSeq" id="WP_134055941.1">
    <property type="nucleotide sequence ID" value="NZ_AP022586.1"/>
</dbReference>
<dbReference type="AlphaFoldDB" id="A0AAD1IPJ3"/>